<protein>
    <submittedName>
        <fullName evidence="1">Uncharacterized protein</fullName>
    </submittedName>
</protein>
<keyword evidence="2" id="KW-1185">Reference proteome</keyword>
<dbReference type="EMBL" id="DUZY01000006">
    <property type="protein sequence ID" value="DAD42486.1"/>
    <property type="molecule type" value="Genomic_DNA"/>
</dbReference>
<evidence type="ECO:0000313" key="2">
    <source>
        <dbReference type="Proteomes" id="UP000607653"/>
    </source>
</evidence>
<accession>A0A822ZHH3</accession>
<dbReference type="Proteomes" id="UP000607653">
    <property type="component" value="Unassembled WGS sequence"/>
</dbReference>
<proteinExistence type="predicted"/>
<gene>
    <name evidence="1" type="ORF">HUJ06_000716</name>
</gene>
<dbReference type="AlphaFoldDB" id="A0A822ZHH3"/>
<sequence>MSKTDNKWYHATCQQLLVSFVVAAKEIPAATPASLFPPLERILILLLIISQG</sequence>
<name>A0A822ZHH3_NELNU</name>
<comment type="caution">
    <text evidence="1">The sequence shown here is derived from an EMBL/GenBank/DDBJ whole genome shotgun (WGS) entry which is preliminary data.</text>
</comment>
<evidence type="ECO:0000313" key="1">
    <source>
        <dbReference type="EMBL" id="DAD42486.1"/>
    </source>
</evidence>
<reference evidence="1 2" key="1">
    <citation type="journal article" date="2020" name="Mol. Biol. Evol.">
        <title>Distinct Expression and Methylation Patterns for Genes with Different Fates following a Single Whole-Genome Duplication in Flowering Plants.</title>
        <authorList>
            <person name="Shi T."/>
            <person name="Rahmani R.S."/>
            <person name="Gugger P.F."/>
            <person name="Wang M."/>
            <person name="Li H."/>
            <person name="Zhang Y."/>
            <person name="Li Z."/>
            <person name="Wang Q."/>
            <person name="Van de Peer Y."/>
            <person name="Marchal K."/>
            <person name="Chen J."/>
        </authorList>
    </citation>
    <scope>NUCLEOTIDE SEQUENCE [LARGE SCALE GENOMIC DNA]</scope>
    <source>
        <tissue evidence="1">Leaf</tissue>
    </source>
</reference>
<organism evidence="1 2">
    <name type="scientific">Nelumbo nucifera</name>
    <name type="common">Sacred lotus</name>
    <dbReference type="NCBI Taxonomy" id="4432"/>
    <lineage>
        <taxon>Eukaryota</taxon>
        <taxon>Viridiplantae</taxon>
        <taxon>Streptophyta</taxon>
        <taxon>Embryophyta</taxon>
        <taxon>Tracheophyta</taxon>
        <taxon>Spermatophyta</taxon>
        <taxon>Magnoliopsida</taxon>
        <taxon>Proteales</taxon>
        <taxon>Nelumbonaceae</taxon>
        <taxon>Nelumbo</taxon>
    </lineage>
</organism>